<dbReference type="EMBL" id="CAJVPY010028015">
    <property type="protein sequence ID" value="CAG8791987.1"/>
    <property type="molecule type" value="Genomic_DNA"/>
</dbReference>
<feature type="non-terminal residue" evidence="2">
    <location>
        <position position="370"/>
    </location>
</feature>
<sequence length="370" mass="41245">VAQSSSFDIEEDNAIKGSNLSDDTGASVSVDQPLNYEENGDPSNANEKNQESRAQVLKSKVQFNSSKKTKTNKVIYDPVDNYIERIPSNLTDNSLPSIDEILLNVIINSSRKTTLSHSNNVENDGADIGVRIMSSISSHNEVNESTNISSNNNNDNINNTTSINYLIVLITDPPPTISLNNDKQELAYGSRIPPDLSYNKESKYLKRKHVQYTSSESNSYEFSPSNNDNEQANNENSDQVYNDTLAEDQGPDEKSKRKSGYDNREQDKGKQKELLESSSDSEQSEVEKAHNKKKKLSCDPSDLQGMFSQCIDFNEASTPVLLESLPKHLKNETEYNILIQALLGDPKFSKFSNPKGEDVLILADIAEKLY</sequence>
<proteinExistence type="predicted"/>
<keyword evidence="3" id="KW-1185">Reference proteome</keyword>
<name>A0A9N9P818_9GLOM</name>
<feature type="compositionally biased region" description="Low complexity" evidence="1">
    <location>
        <begin position="214"/>
        <end position="239"/>
    </location>
</feature>
<evidence type="ECO:0000256" key="1">
    <source>
        <dbReference type="SAM" id="MobiDB-lite"/>
    </source>
</evidence>
<protein>
    <submittedName>
        <fullName evidence="2">26683_t:CDS:1</fullName>
    </submittedName>
</protein>
<organism evidence="2 3">
    <name type="scientific">Dentiscutata erythropus</name>
    <dbReference type="NCBI Taxonomy" id="1348616"/>
    <lineage>
        <taxon>Eukaryota</taxon>
        <taxon>Fungi</taxon>
        <taxon>Fungi incertae sedis</taxon>
        <taxon>Mucoromycota</taxon>
        <taxon>Glomeromycotina</taxon>
        <taxon>Glomeromycetes</taxon>
        <taxon>Diversisporales</taxon>
        <taxon>Gigasporaceae</taxon>
        <taxon>Dentiscutata</taxon>
    </lineage>
</organism>
<gene>
    <name evidence="2" type="ORF">DERYTH_LOCUS21612</name>
</gene>
<evidence type="ECO:0000313" key="2">
    <source>
        <dbReference type="EMBL" id="CAG8791987.1"/>
    </source>
</evidence>
<feature type="region of interest" description="Disordered" evidence="1">
    <location>
        <begin position="210"/>
        <end position="298"/>
    </location>
</feature>
<reference evidence="2" key="1">
    <citation type="submission" date="2021-06" db="EMBL/GenBank/DDBJ databases">
        <authorList>
            <person name="Kallberg Y."/>
            <person name="Tangrot J."/>
            <person name="Rosling A."/>
        </authorList>
    </citation>
    <scope>NUCLEOTIDE SEQUENCE</scope>
    <source>
        <strain evidence="2">MA453B</strain>
    </source>
</reference>
<accession>A0A9N9P818</accession>
<dbReference type="AlphaFoldDB" id="A0A9N9P818"/>
<comment type="caution">
    <text evidence="2">The sequence shown here is derived from an EMBL/GenBank/DDBJ whole genome shotgun (WGS) entry which is preliminary data.</text>
</comment>
<dbReference type="Proteomes" id="UP000789405">
    <property type="component" value="Unassembled WGS sequence"/>
</dbReference>
<evidence type="ECO:0000313" key="3">
    <source>
        <dbReference type="Proteomes" id="UP000789405"/>
    </source>
</evidence>
<feature type="region of interest" description="Disordered" evidence="1">
    <location>
        <begin position="1"/>
        <end position="54"/>
    </location>
</feature>
<feature type="compositionally biased region" description="Polar residues" evidence="1">
    <location>
        <begin position="16"/>
        <end position="32"/>
    </location>
</feature>
<feature type="compositionally biased region" description="Basic and acidic residues" evidence="1">
    <location>
        <begin position="251"/>
        <end position="275"/>
    </location>
</feature>